<dbReference type="STRING" id="1051890.A0A3N4LE43"/>
<accession>A0A3N4LE43</accession>
<evidence type="ECO:0000313" key="2">
    <source>
        <dbReference type="Proteomes" id="UP000267821"/>
    </source>
</evidence>
<proteinExistence type="predicted"/>
<name>A0A3N4LE43_9PEZI</name>
<gene>
    <name evidence="1" type="ORF">L211DRAFT_895993</name>
</gene>
<protein>
    <submittedName>
        <fullName evidence="1">Uncharacterized protein</fullName>
    </submittedName>
</protein>
<evidence type="ECO:0000313" key="1">
    <source>
        <dbReference type="EMBL" id="RPB19749.1"/>
    </source>
</evidence>
<dbReference type="AlphaFoldDB" id="A0A3N4LE43"/>
<sequence>MAITVYQGVQVERTELVIIEPAMEITVYEGVQASDTNHEYGPLVAQGIPVNSNTTLPSAARVNVSTHTFGGSFVPASTGFNFQLNAPVARLVSSRLVPRTQLANLDSEDSL</sequence>
<reference evidence="1 2" key="1">
    <citation type="journal article" date="2018" name="Nat. Ecol. Evol.">
        <title>Pezizomycetes genomes reveal the molecular basis of ectomycorrhizal truffle lifestyle.</title>
        <authorList>
            <person name="Murat C."/>
            <person name="Payen T."/>
            <person name="Noel B."/>
            <person name="Kuo A."/>
            <person name="Morin E."/>
            <person name="Chen J."/>
            <person name="Kohler A."/>
            <person name="Krizsan K."/>
            <person name="Balestrini R."/>
            <person name="Da Silva C."/>
            <person name="Montanini B."/>
            <person name="Hainaut M."/>
            <person name="Levati E."/>
            <person name="Barry K.W."/>
            <person name="Belfiori B."/>
            <person name="Cichocki N."/>
            <person name="Clum A."/>
            <person name="Dockter R.B."/>
            <person name="Fauchery L."/>
            <person name="Guy J."/>
            <person name="Iotti M."/>
            <person name="Le Tacon F."/>
            <person name="Lindquist E.A."/>
            <person name="Lipzen A."/>
            <person name="Malagnac F."/>
            <person name="Mello A."/>
            <person name="Molinier V."/>
            <person name="Miyauchi S."/>
            <person name="Poulain J."/>
            <person name="Riccioni C."/>
            <person name="Rubini A."/>
            <person name="Sitrit Y."/>
            <person name="Splivallo R."/>
            <person name="Traeger S."/>
            <person name="Wang M."/>
            <person name="Zifcakova L."/>
            <person name="Wipf D."/>
            <person name="Zambonelli A."/>
            <person name="Paolocci F."/>
            <person name="Nowrousian M."/>
            <person name="Ottonello S."/>
            <person name="Baldrian P."/>
            <person name="Spatafora J.W."/>
            <person name="Henrissat B."/>
            <person name="Nagy L.G."/>
            <person name="Aury J.M."/>
            <person name="Wincker P."/>
            <person name="Grigoriev I.V."/>
            <person name="Bonfante P."/>
            <person name="Martin F.M."/>
        </authorList>
    </citation>
    <scope>NUCLEOTIDE SEQUENCE [LARGE SCALE GENOMIC DNA]</scope>
    <source>
        <strain evidence="1 2">ATCC MYA-4762</strain>
    </source>
</reference>
<dbReference type="InParanoid" id="A0A3N4LE43"/>
<keyword evidence="2" id="KW-1185">Reference proteome</keyword>
<dbReference type="Proteomes" id="UP000267821">
    <property type="component" value="Unassembled WGS sequence"/>
</dbReference>
<organism evidence="1 2">
    <name type="scientific">Terfezia boudieri ATCC MYA-4762</name>
    <dbReference type="NCBI Taxonomy" id="1051890"/>
    <lineage>
        <taxon>Eukaryota</taxon>
        <taxon>Fungi</taxon>
        <taxon>Dikarya</taxon>
        <taxon>Ascomycota</taxon>
        <taxon>Pezizomycotina</taxon>
        <taxon>Pezizomycetes</taxon>
        <taxon>Pezizales</taxon>
        <taxon>Pezizaceae</taxon>
        <taxon>Terfezia</taxon>
    </lineage>
</organism>
<dbReference type="EMBL" id="ML121584">
    <property type="protein sequence ID" value="RPB19749.1"/>
    <property type="molecule type" value="Genomic_DNA"/>
</dbReference>